<evidence type="ECO:0000313" key="2">
    <source>
        <dbReference type="Proteomes" id="UP001595976"/>
    </source>
</evidence>
<protein>
    <recommendedName>
        <fullName evidence="3">3'-phosphoadenosine 5'-phosphosulfate sulfotransferase (PAPS reductase)/FAD synthetase</fullName>
    </recommendedName>
</protein>
<keyword evidence="2" id="KW-1185">Reference proteome</keyword>
<evidence type="ECO:0008006" key="3">
    <source>
        <dbReference type="Google" id="ProtNLM"/>
    </source>
</evidence>
<accession>A0ABW0F2T7</accession>
<organism evidence="1 2">
    <name type="scientific">Bosea minatitlanensis</name>
    <dbReference type="NCBI Taxonomy" id="128782"/>
    <lineage>
        <taxon>Bacteria</taxon>
        <taxon>Pseudomonadati</taxon>
        <taxon>Pseudomonadota</taxon>
        <taxon>Alphaproteobacteria</taxon>
        <taxon>Hyphomicrobiales</taxon>
        <taxon>Boseaceae</taxon>
        <taxon>Bosea</taxon>
    </lineage>
</organism>
<name>A0ABW0F2T7_9HYPH</name>
<gene>
    <name evidence="1" type="ORF">ACFPK2_06880</name>
</gene>
<dbReference type="SUPFAM" id="SSF52402">
    <property type="entry name" value="Adenine nucleotide alpha hydrolases-like"/>
    <property type="match status" value="1"/>
</dbReference>
<proteinExistence type="predicted"/>
<evidence type="ECO:0000313" key="1">
    <source>
        <dbReference type="EMBL" id="MFC5292710.1"/>
    </source>
</evidence>
<sequence>MSAQFELTSPKAPRARVRRGGWSWGPVEGAKLRVLSLGAGVQSTTLALMAAHGEIGPMPDHAIFADTGAEPAAVYEQVKWLASGNVLPFPVHGVSAGSLQADVEGAAAGIGGIWSRPPFFVKSAKNRLGQVNRQCTQDYKIEPIRKEHRRLLGFKPRQRIPDAQVEVWIGISTDETVRAGASYENWSVNRFPLLERGMSRKDCEAWLIRNGYPVPIKSACTFCPYRTDAEWRWMRDNDPASWAVAVEIDRRIRTMHEHGKIRGELFIHRSGVPLDQVDLSTAEERGQGMLMVCEAGCGL</sequence>
<dbReference type="RefSeq" id="WP_260347980.1">
    <property type="nucleotide sequence ID" value="NZ_JAOAOS010000002.1"/>
</dbReference>
<reference evidence="2" key="1">
    <citation type="journal article" date="2019" name="Int. J. Syst. Evol. Microbiol.">
        <title>The Global Catalogue of Microorganisms (GCM) 10K type strain sequencing project: providing services to taxonomists for standard genome sequencing and annotation.</title>
        <authorList>
            <consortium name="The Broad Institute Genomics Platform"/>
            <consortium name="The Broad Institute Genome Sequencing Center for Infectious Disease"/>
            <person name="Wu L."/>
            <person name="Ma J."/>
        </authorList>
    </citation>
    <scope>NUCLEOTIDE SEQUENCE [LARGE SCALE GENOMIC DNA]</scope>
    <source>
        <strain evidence="2">CGMCC 1.15643</strain>
    </source>
</reference>
<dbReference type="EMBL" id="JBHSLI010000002">
    <property type="protein sequence ID" value="MFC5292710.1"/>
    <property type="molecule type" value="Genomic_DNA"/>
</dbReference>
<dbReference type="Gene3D" id="3.40.50.620">
    <property type="entry name" value="HUPs"/>
    <property type="match status" value="1"/>
</dbReference>
<comment type="caution">
    <text evidence="1">The sequence shown here is derived from an EMBL/GenBank/DDBJ whole genome shotgun (WGS) entry which is preliminary data.</text>
</comment>
<dbReference type="Proteomes" id="UP001595976">
    <property type="component" value="Unassembled WGS sequence"/>
</dbReference>
<dbReference type="InterPro" id="IPR014729">
    <property type="entry name" value="Rossmann-like_a/b/a_fold"/>
</dbReference>